<evidence type="ECO:0000313" key="3">
    <source>
        <dbReference type="Proteomes" id="UP000030004"/>
    </source>
</evidence>
<gene>
    <name evidence="2" type="ORF">ATO9_14795</name>
</gene>
<evidence type="ECO:0000313" key="2">
    <source>
        <dbReference type="EMBL" id="KGM48236.1"/>
    </source>
</evidence>
<proteinExistence type="predicted"/>
<reference evidence="2 3" key="1">
    <citation type="journal article" date="2015" name="Antonie Van Leeuwenhoek">
        <title>Pseudooceanicola atlanticus gen. nov. sp. nov., isolated from surface seawater of the Atlantic Ocean and reclassification of Oceanicola batsensis, Oceanicola marinus, Oceanicola nitratireducens, Oceanicola nanhaiensis, Oceanicola antarcticus and Oceanicola flagellatus, as Pseudooceanicola batsensis comb. nov., Pseudooceanicola marinus comb. nov., Pseudooceanicola nitratireducens comb. nov., Pseudooceanicola nanhaiensis comb. nov., Pseudooceanicola antarcticus comb. nov., and Pseudooceanicola flagellatus comb. nov.</title>
        <authorList>
            <person name="Lai Q."/>
            <person name="Li G."/>
            <person name="Liu X."/>
            <person name="Du Y."/>
            <person name="Sun F."/>
            <person name="Shao Z."/>
        </authorList>
    </citation>
    <scope>NUCLEOTIDE SEQUENCE [LARGE SCALE GENOMIC DNA]</scope>
    <source>
        <strain evidence="2 3">22II-s11g</strain>
    </source>
</reference>
<evidence type="ECO:0000256" key="1">
    <source>
        <dbReference type="SAM" id="Phobius"/>
    </source>
</evidence>
<dbReference type="OrthoDB" id="7866398at2"/>
<organism evidence="2 3">
    <name type="scientific">Pseudooceanicola atlanticus</name>
    <dbReference type="NCBI Taxonomy" id="1461694"/>
    <lineage>
        <taxon>Bacteria</taxon>
        <taxon>Pseudomonadati</taxon>
        <taxon>Pseudomonadota</taxon>
        <taxon>Alphaproteobacteria</taxon>
        <taxon>Rhodobacterales</taxon>
        <taxon>Paracoccaceae</taxon>
        <taxon>Pseudooceanicola</taxon>
    </lineage>
</organism>
<keyword evidence="3" id="KW-1185">Reference proteome</keyword>
<dbReference type="AlphaFoldDB" id="A0A0A0EBC2"/>
<dbReference type="STRING" id="1461694.ATO9_14795"/>
<keyword evidence="1" id="KW-1133">Transmembrane helix</keyword>
<keyword evidence="1" id="KW-0472">Membrane</keyword>
<name>A0A0A0EBC2_9RHOB</name>
<comment type="caution">
    <text evidence="2">The sequence shown here is derived from an EMBL/GenBank/DDBJ whole genome shotgun (WGS) entry which is preliminary data.</text>
</comment>
<dbReference type="Proteomes" id="UP000030004">
    <property type="component" value="Unassembled WGS sequence"/>
</dbReference>
<protein>
    <submittedName>
        <fullName evidence="2">Short-chain dehydrogenase</fullName>
    </submittedName>
</protein>
<keyword evidence="1" id="KW-0812">Transmembrane</keyword>
<sequence length="61" mass="6465">MPGSASDVILKIVTLFLVAIGVLAMFGKVNLPGRKAASLKCRKCGRYRIGKAPCDCGGRKK</sequence>
<dbReference type="EMBL" id="AQQX01000005">
    <property type="protein sequence ID" value="KGM48236.1"/>
    <property type="molecule type" value="Genomic_DNA"/>
</dbReference>
<dbReference type="eggNOG" id="ENOG5033BKE">
    <property type="taxonomic scope" value="Bacteria"/>
</dbReference>
<accession>A0A0A0EBC2</accession>
<feature type="transmembrane region" description="Helical" evidence="1">
    <location>
        <begin position="12"/>
        <end position="31"/>
    </location>
</feature>